<dbReference type="AlphaFoldDB" id="A0A3P6CET3"/>
<evidence type="ECO:0000256" key="1">
    <source>
        <dbReference type="SAM" id="MobiDB-lite"/>
    </source>
</evidence>
<feature type="region of interest" description="Disordered" evidence="1">
    <location>
        <begin position="1"/>
        <end position="27"/>
    </location>
</feature>
<name>A0A3P6CET3_BRAOL</name>
<feature type="compositionally biased region" description="Polar residues" evidence="1">
    <location>
        <begin position="80"/>
        <end position="89"/>
    </location>
</feature>
<sequence length="121" mass="12399">MMRSSTSLGLPRLPSATSVPSSGRILSPGLPLVSSTSKAGFSASRNKSPLLSEGWLLVILRSPSVPPLALASPLSLRSPGDSSRPSRNAPSIILDGLIPTELKRSSPSSRACTVSPTAAVP</sequence>
<protein>
    <submittedName>
        <fullName evidence="2">Uncharacterized protein</fullName>
    </submittedName>
</protein>
<organism evidence="2">
    <name type="scientific">Brassica oleracea</name>
    <name type="common">Wild cabbage</name>
    <dbReference type="NCBI Taxonomy" id="3712"/>
    <lineage>
        <taxon>Eukaryota</taxon>
        <taxon>Viridiplantae</taxon>
        <taxon>Streptophyta</taxon>
        <taxon>Embryophyta</taxon>
        <taxon>Tracheophyta</taxon>
        <taxon>Spermatophyta</taxon>
        <taxon>Magnoliopsida</taxon>
        <taxon>eudicotyledons</taxon>
        <taxon>Gunneridae</taxon>
        <taxon>Pentapetalae</taxon>
        <taxon>rosids</taxon>
        <taxon>malvids</taxon>
        <taxon>Brassicales</taxon>
        <taxon>Brassicaceae</taxon>
        <taxon>Brassiceae</taxon>
        <taxon>Brassica</taxon>
    </lineage>
</organism>
<evidence type="ECO:0000313" key="2">
    <source>
        <dbReference type="EMBL" id="VDD09075.1"/>
    </source>
</evidence>
<proteinExistence type="predicted"/>
<gene>
    <name evidence="2" type="ORF">BOLC4T24526H</name>
</gene>
<reference evidence="2" key="1">
    <citation type="submission" date="2018-11" db="EMBL/GenBank/DDBJ databases">
        <authorList>
            <consortium name="Genoscope - CEA"/>
            <person name="William W."/>
        </authorList>
    </citation>
    <scope>NUCLEOTIDE SEQUENCE</scope>
</reference>
<feature type="region of interest" description="Disordered" evidence="1">
    <location>
        <begin position="72"/>
        <end position="91"/>
    </location>
</feature>
<dbReference type="EMBL" id="LR031873">
    <property type="protein sequence ID" value="VDD09075.1"/>
    <property type="molecule type" value="Genomic_DNA"/>
</dbReference>
<accession>A0A3P6CET3</accession>